<evidence type="ECO:0000259" key="1">
    <source>
        <dbReference type="PROSITE" id="PS50006"/>
    </source>
</evidence>
<dbReference type="InterPro" id="IPR000253">
    <property type="entry name" value="FHA_dom"/>
</dbReference>
<reference evidence="2" key="1">
    <citation type="submission" date="2021-02" db="EMBL/GenBank/DDBJ databases">
        <title>The CRISPR/cas machinery reduction and long-range gene transfer in the hot spring cyanobacterium Synechococcus.</title>
        <authorList>
            <person name="Dvorak P."/>
            <person name="Jahodarova E."/>
            <person name="Hasler P."/>
            <person name="Poulickova A."/>
        </authorList>
    </citation>
    <scope>NUCLEOTIDE SEQUENCE</scope>
    <source>
        <strain evidence="2">Rupite</strain>
    </source>
</reference>
<organism evidence="2 3">
    <name type="scientific">Thermostichus vulcanus str. 'Rupite'</name>
    <dbReference type="NCBI Taxonomy" id="2813851"/>
    <lineage>
        <taxon>Bacteria</taxon>
        <taxon>Bacillati</taxon>
        <taxon>Cyanobacteriota</taxon>
        <taxon>Cyanophyceae</taxon>
        <taxon>Thermostichales</taxon>
        <taxon>Thermostichaceae</taxon>
        <taxon>Thermostichus</taxon>
    </lineage>
</organism>
<gene>
    <name evidence="2" type="ORF">JX360_07260</name>
</gene>
<dbReference type="PROSITE" id="PS50006">
    <property type="entry name" value="FHA_DOMAIN"/>
    <property type="match status" value="1"/>
</dbReference>
<feature type="domain" description="FHA" evidence="1">
    <location>
        <begin position="32"/>
        <end position="93"/>
    </location>
</feature>
<dbReference type="Gene3D" id="2.60.200.20">
    <property type="match status" value="1"/>
</dbReference>
<dbReference type="RefSeq" id="WP_244349986.1">
    <property type="nucleotide sequence ID" value="NZ_JAFIRA010000014.1"/>
</dbReference>
<sequence length="136" mass="15105">MTKPPPRPTLNHVLIVKDRNGPKAYWLTAELYSLGRDPGNSIRIDSQYASRHHAILVKTESPSSPDGFTYQIIDGDIHGTPSTNGLYVRGQRVEFQDLEDGDEIQFGNDATATYSLQTKELDAILSTFENTQIVGL</sequence>
<evidence type="ECO:0000313" key="3">
    <source>
        <dbReference type="Proteomes" id="UP000830835"/>
    </source>
</evidence>
<dbReference type="InterPro" id="IPR008984">
    <property type="entry name" value="SMAD_FHA_dom_sf"/>
</dbReference>
<dbReference type="SUPFAM" id="SSF49879">
    <property type="entry name" value="SMAD/FHA domain"/>
    <property type="match status" value="1"/>
</dbReference>
<name>A0ABT0CA95_THEVL</name>
<proteinExistence type="predicted"/>
<dbReference type="EMBL" id="JAFIRA010000014">
    <property type="protein sequence ID" value="MCJ2542706.1"/>
    <property type="molecule type" value="Genomic_DNA"/>
</dbReference>
<dbReference type="SMART" id="SM00240">
    <property type="entry name" value="FHA"/>
    <property type="match status" value="1"/>
</dbReference>
<evidence type="ECO:0000313" key="2">
    <source>
        <dbReference type="EMBL" id="MCJ2542706.1"/>
    </source>
</evidence>
<keyword evidence="3" id="KW-1185">Reference proteome</keyword>
<dbReference type="Proteomes" id="UP000830835">
    <property type="component" value="Unassembled WGS sequence"/>
</dbReference>
<accession>A0ABT0CA95</accession>
<protein>
    <submittedName>
        <fullName evidence="2">FHA domain-containing protein</fullName>
    </submittedName>
</protein>
<dbReference type="Pfam" id="PF00498">
    <property type="entry name" value="FHA"/>
    <property type="match status" value="1"/>
</dbReference>
<comment type="caution">
    <text evidence="2">The sequence shown here is derived from an EMBL/GenBank/DDBJ whole genome shotgun (WGS) entry which is preliminary data.</text>
</comment>